<evidence type="ECO:0008006" key="3">
    <source>
        <dbReference type="Google" id="ProtNLM"/>
    </source>
</evidence>
<reference evidence="1" key="1">
    <citation type="submission" date="2023-05" db="EMBL/GenBank/DDBJ databases">
        <authorList>
            <person name="Stuckert A."/>
        </authorList>
    </citation>
    <scope>NUCLEOTIDE SEQUENCE</scope>
</reference>
<evidence type="ECO:0000313" key="2">
    <source>
        <dbReference type="Proteomes" id="UP001162483"/>
    </source>
</evidence>
<keyword evidence="2" id="KW-1185">Reference proteome</keyword>
<dbReference type="Proteomes" id="UP001162483">
    <property type="component" value="Unassembled WGS sequence"/>
</dbReference>
<protein>
    <recommendedName>
        <fullName evidence="3">Secreted protein</fullName>
    </recommendedName>
</protein>
<organism evidence="1 2">
    <name type="scientific">Staurois parvus</name>
    <dbReference type="NCBI Taxonomy" id="386267"/>
    <lineage>
        <taxon>Eukaryota</taxon>
        <taxon>Metazoa</taxon>
        <taxon>Chordata</taxon>
        <taxon>Craniata</taxon>
        <taxon>Vertebrata</taxon>
        <taxon>Euteleostomi</taxon>
        <taxon>Amphibia</taxon>
        <taxon>Batrachia</taxon>
        <taxon>Anura</taxon>
        <taxon>Neobatrachia</taxon>
        <taxon>Ranoidea</taxon>
        <taxon>Ranidae</taxon>
        <taxon>Staurois</taxon>
    </lineage>
</organism>
<name>A0ABN9E8H7_9NEOB</name>
<comment type="caution">
    <text evidence="1">The sequence shown here is derived from an EMBL/GenBank/DDBJ whole genome shotgun (WGS) entry which is preliminary data.</text>
</comment>
<accession>A0ABN9E8H7</accession>
<sequence length="91" mass="10255">MYVSVVTSLTVFPSVAWGKVSVPKAVTPSYTRAYHAVLLQHLFFTYLVLRSPRCPSCSVPDNVIRQMPASVIWVPSPVSVRMYGGRNWREI</sequence>
<dbReference type="EMBL" id="CATNWA010015193">
    <property type="protein sequence ID" value="CAI9580504.1"/>
    <property type="molecule type" value="Genomic_DNA"/>
</dbReference>
<proteinExistence type="predicted"/>
<evidence type="ECO:0000313" key="1">
    <source>
        <dbReference type="EMBL" id="CAI9580504.1"/>
    </source>
</evidence>
<gene>
    <name evidence="1" type="ORF">SPARVUS_LOCUS9306604</name>
</gene>